<name>A0A1V8MA73_9GAMM</name>
<organism evidence="6 7">
    <name type="scientific">Methyloprofundus sedimenti</name>
    <dbReference type="NCBI Taxonomy" id="1420851"/>
    <lineage>
        <taxon>Bacteria</taxon>
        <taxon>Pseudomonadati</taxon>
        <taxon>Pseudomonadota</taxon>
        <taxon>Gammaproteobacteria</taxon>
        <taxon>Methylococcales</taxon>
        <taxon>Methylococcaceae</taxon>
        <taxon>Methyloprofundus</taxon>
    </lineage>
</organism>
<keyword evidence="7" id="KW-1185">Reference proteome</keyword>
<dbReference type="GO" id="GO:0042182">
    <property type="term" value="P:ketone catabolic process"/>
    <property type="evidence" value="ECO:0007669"/>
    <property type="project" value="UniProtKB-ARBA"/>
</dbReference>
<dbReference type="OrthoDB" id="9807051at2"/>
<dbReference type="Pfam" id="PF00923">
    <property type="entry name" value="TAL_FSA"/>
    <property type="match status" value="1"/>
</dbReference>
<comment type="catalytic activity">
    <reaction evidence="5">
        <text>beta-D-fructose 6-phosphate = dihydroxyacetone + D-glyceraldehyde 3-phosphate</text>
        <dbReference type="Rhea" id="RHEA:28002"/>
        <dbReference type="ChEBI" id="CHEBI:16016"/>
        <dbReference type="ChEBI" id="CHEBI:57634"/>
        <dbReference type="ChEBI" id="CHEBI:59776"/>
    </reaction>
</comment>
<evidence type="ECO:0000313" key="7">
    <source>
        <dbReference type="Proteomes" id="UP000191980"/>
    </source>
</evidence>
<gene>
    <name evidence="6" type="ORF">AU255_11800</name>
</gene>
<evidence type="ECO:0000256" key="3">
    <source>
        <dbReference type="ARBA" id="ARBA00022490"/>
    </source>
</evidence>
<dbReference type="PANTHER" id="PTHR10683">
    <property type="entry name" value="TRANSALDOLASE"/>
    <property type="match status" value="1"/>
</dbReference>
<evidence type="ECO:0000256" key="2">
    <source>
        <dbReference type="ARBA" id="ARBA00005763"/>
    </source>
</evidence>
<dbReference type="SUPFAM" id="SSF51569">
    <property type="entry name" value="Aldolase"/>
    <property type="match status" value="1"/>
</dbReference>
<dbReference type="Proteomes" id="UP000191980">
    <property type="component" value="Unassembled WGS sequence"/>
</dbReference>
<evidence type="ECO:0000256" key="4">
    <source>
        <dbReference type="ARBA" id="ARBA00023270"/>
    </source>
</evidence>
<dbReference type="InterPro" id="IPR018225">
    <property type="entry name" value="Transaldolase_AS"/>
</dbReference>
<comment type="caution">
    <text evidence="6">The sequence shown here is derived from an EMBL/GenBank/DDBJ whole genome shotgun (WGS) entry which is preliminary data.</text>
</comment>
<keyword evidence="4" id="KW-0704">Schiff base</keyword>
<dbReference type="STRING" id="1420851.AU255_11800"/>
<accession>A0A1V8MA73</accession>
<dbReference type="InterPro" id="IPR001585">
    <property type="entry name" value="TAL/FSA"/>
</dbReference>
<sequence>MFKLLLDTADVAKIAEINEYLPVAGVTTNPSIMAGSGKGVNYVLPAIVEVLGEDALLFVQALSTTVDGIIEEANKLVALPYNIVVKIPATPIGLAAMKRLQPTDIRTLATAIYTVQQGFFAAINGADYMSPYLNRIDTLNNDGVGVCAEIQHLLNQHELSTILTPASFKSNQQVMDVLATGCGAITLPVDVIEQMVNFPAVQPAVERFNKDWSAAFGDKLSYNS</sequence>
<dbReference type="EMBL" id="LPUF01000001">
    <property type="protein sequence ID" value="OQK18465.1"/>
    <property type="molecule type" value="Genomic_DNA"/>
</dbReference>
<dbReference type="AlphaFoldDB" id="A0A1V8MA73"/>
<proteinExistence type="inferred from homology"/>
<dbReference type="GO" id="GO:0005975">
    <property type="term" value="P:carbohydrate metabolic process"/>
    <property type="evidence" value="ECO:0007669"/>
    <property type="project" value="InterPro"/>
</dbReference>
<dbReference type="Gene3D" id="3.20.20.70">
    <property type="entry name" value="Aldolase class I"/>
    <property type="match status" value="1"/>
</dbReference>
<comment type="subcellular location">
    <subcellularLocation>
        <location evidence="1">Cytoplasm</location>
    </subcellularLocation>
</comment>
<evidence type="ECO:0000256" key="5">
    <source>
        <dbReference type="ARBA" id="ARBA00048809"/>
    </source>
</evidence>
<evidence type="ECO:0000313" key="6">
    <source>
        <dbReference type="EMBL" id="OQK18465.1"/>
    </source>
</evidence>
<dbReference type="InterPro" id="IPR013785">
    <property type="entry name" value="Aldolase_TIM"/>
</dbReference>
<reference evidence="6 7" key="1">
    <citation type="submission" date="2015-12" db="EMBL/GenBank/DDBJ databases">
        <authorList>
            <person name="Shamseldin A."/>
            <person name="Moawad H."/>
            <person name="Abd El-Rahim W.M."/>
            <person name="Sadowsky M.J."/>
        </authorList>
    </citation>
    <scope>NUCLEOTIDE SEQUENCE [LARGE SCALE GENOMIC DNA]</scope>
    <source>
        <strain evidence="6 7">WF1</strain>
    </source>
</reference>
<comment type="similarity">
    <text evidence="2">Belongs to the transaldolase family. Type 3A subfamily.</text>
</comment>
<dbReference type="PANTHER" id="PTHR10683:SF40">
    <property type="entry name" value="FRUCTOSE-6-PHOSPHATE ALDOLASE 1-RELATED"/>
    <property type="match status" value="1"/>
</dbReference>
<keyword evidence="3" id="KW-0963">Cytoplasm</keyword>
<dbReference type="RefSeq" id="WP_080523064.1">
    <property type="nucleotide sequence ID" value="NZ_LPUF01000001.1"/>
</dbReference>
<protein>
    <submittedName>
        <fullName evidence="6">Fructose-6-phosphate aldolase</fullName>
    </submittedName>
</protein>
<dbReference type="CDD" id="cd00956">
    <property type="entry name" value="Transaldolase_FSA"/>
    <property type="match status" value="1"/>
</dbReference>
<dbReference type="GO" id="GO:0097023">
    <property type="term" value="F:fructose 6-phosphate aldolase activity"/>
    <property type="evidence" value="ECO:0007669"/>
    <property type="project" value="RHEA"/>
</dbReference>
<evidence type="ECO:0000256" key="1">
    <source>
        <dbReference type="ARBA" id="ARBA00004496"/>
    </source>
</evidence>
<dbReference type="FunFam" id="3.20.20.70:FF:000018">
    <property type="entry name" value="Probable transaldolase"/>
    <property type="match status" value="1"/>
</dbReference>
<dbReference type="GO" id="GO:0005737">
    <property type="term" value="C:cytoplasm"/>
    <property type="evidence" value="ECO:0007669"/>
    <property type="project" value="UniProtKB-SubCell"/>
</dbReference>
<dbReference type="PROSITE" id="PS01054">
    <property type="entry name" value="TRANSALDOLASE_1"/>
    <property type="match status" value="1"/>
</dbReference>
<dbReference type="InterPro" id="IPR033919">
    <property type="entry name" value="TSA/FSA_arc/bac"/>
</dbReference>